<protein>
    <submittedName>
        <fullName evidence="1">Uncharacterized protein</fullName>
    </submittedName>
</protein>
<reference evidence="1 2" key="1">
    <citation type="journal article" date="2015" name="Nature">
        <title>rRNA introns, odd ribosomes, and small enigmatic genomes across a large radiation of phyla.</title>
        <authorList>
            <person name="Brown C.T."/>
            <person name="Hug L.A."/>
            <person name="Thomas B.C."/>
            <person name="Sharon I."/>
            <person name="Castelle C.J."/>
            <person name="Singh A."/>
            <person name="Wilkins M.J."/>
            <person name="Williams K.H."/>
            <person name="Banfield J.F."/>
        </authorList>
    </citation>
    <scope>NUCLEOTIDE SEQUENCE [LARGE SCALE GENOMIC DNA]</scope>
</reference>
<name>A0A0G0BQ41_9BACT</name>
<dbReference type="AlphaFoldDB" id="A0A0G0BQ41"/>
<proteinExistence type="predicted"/>
<evidence type="ECO:0000313" key="1">
    <source>
        <dbReference type="EMBL" id="KKP71654.1"/>
    </source>
</evidence>
<gene>
    <name evidence="1" type="ORF">UR70_C0021G0007</name>
</gene>
<evidence type="ECO:0000313" key="2">
    <source>
        <dbReference type="Proteomes" id="UP000034923"/>
    </source>
</evidence>
<accession>A0A0G0BQ41</accession>
<dbReference type="EMBL" id="LBQE01000021">
    <property type="protein sequence ID" value="KKP71654.1"/>
    <property type="molecule type" value="Genomic_DNA"/>
</dbReference>
<comment type="caution">
    <text evidence="1">The sequence shown here is derived from an EMBL/GenBank/DDBJ whole genome shotgun (WGS) entry which is preliminary data.</text>
</comment>
<sequence>MKKVVESKPVVAVAKIALPIEVGLALRIVPPHIARVRIAIKRIYRMSSISPPLEYS</sequence>
<dbReference type="Proteomes" id="UP000034923">
    <property type="component" value="Unassembled WGS sequence"/>
</dbReference>
<organism evidence="1 2">
    <name type="scientific">Candidatus Nomurabacteria bacterium GW2011_GWB1_35_20</name>
    <dbReference type="NCBI Taxonomy" id="1618740"/>
    <lineage>
        <taxon>Bacteria</taxon>
        <taxon>Candidatus Nomuraibacteriota</taxon>
    </lineage>
</organism>